<sequence>MSYQNNFACPCPTYTPTYTKPTHHETCSGNCKSNCKRCCDDCLPKEKCCDGAAAHLASLISASLNLSGGSIVPLDTVAKSGSGVSVPSRGVIRVEECGKYLIGSFVGIGIELISPIGLQLVVERCDGSSVIHETGLILGITLLDKFQDTICLEPGDRVYFRTTGLISVEIAISLSVSKLCCD</sequence>
<protein>
    <submittedName>
        <fullName evidence="1">Uncharacterized protein</fullName>
    </submittedName>
</protein>
<dbReference type="EMBL" id="FMIK01000018">
    <property type="protein sequence ID" value="SCL86849.1"/>
    <property type="molecule type" value="Genomic_DNA"/>
</dbReference>
<evidence type="ECO:0000313" key="1">
    <source>
        <dbReference type="EMBL" id="SCL86849.1"/>
    </source>
</evidence>
<organism evidence="1 2">
    <name type="scientific">Bacillus cytotoxicus</name>
    <dbReference type="NCBI Taxonomy" id="580165"/>
    <lineage>
        <taxon>Bacteria</taxon>
        <taxon>Bacillati</taxon>
        <taxon>Bacillota</taxon>
        <taxon>Bacilli</taxon>
        <taxon>Bacillales</taxon>
        <taxon>Bacillaceae</taxon>
        <taxon>Bacillus</taxon>
        <taxon>Bacillus cereus group</taxon>
    </lineage>
</organism>
<proteinExistence type="predicted"/>
<dbReference type="AlphaFoldDB" id="A0AAX2CDT9"/>
<comment type="caution">
    <text evidence="1">The sequence shown here is derived from an EMBL/GenBank/DDBJ whole genome shotgun (WGS) entry which is preliminary data.</text>
</comment>
<dbReference type="GeneID" id="33896288"/>
<name>A0AAX2CDT9_9BACI</name>
<gene>
    <name evidence="1" type="ORF">BCB44BAC_01035</name>
</gene>
<evidence type="ECO:0000313" key="2">
    <source>
        <dbReference type="Proteomes" id="UP000242164"/>
    </source>
</evidence>
<accession>A0AAX2CDT9</accession>
<dbReference type="RefSeq" id="WP_011984010.1">
    <property type="nucleotide sequence ID" value="NZ_CP024096.1"/>
</dbReference>
<reference evidence="1 2" key="1">
    <citation type="submission" date="2016-08" db="EMBL/GenBank/DDBJ databases">
        <authorList>
            <person name="Loux V."/>
            <person name="Rue O."/>
        </authorList>
    </citation>
    <scope>NUCLEOTIDE SEQUENCE [LARGE SCALE GENOMIC DNA]</scope>
    <source>
        <strain evidence="1 2">AFSSA_08CEB44bac</strain>
    </source>
</reference>
<dbReference type="Proteomes" id="UP000242164">
    <property type="component" value="Unassembled WGS sequence"/>
</dbReference>